<accession>A0A4Q4MIU6</accession>
<proteinExistence type="predicted"/>
<dbReference type="PANTHER" id="PTHR33112">
    <property type="entry name" value="DOMAIN PROTEIN, PUTATIVE-RELATED"/>
    <property type="match status" value="1"/>
</dbReference>
<gene>
    <name evidence="1" type="ORF">AA0114_g5147</name>
</gene>
<evidence type="ECO:0000313" key="1">
    <source>
        <dbReference type="EMBL" id="RYN52394.1"/>
    </source>
</evidence>
<dbReference type="EMBL" id="PDXA01000014">
    <property type="protein sequence ID" value="RYN52394.1"/>
    <property type="molecule type" value="Genomic_DNA"/>
</dbReference>
<organism evidence="1 2">
    <name type="scientific">Alternaria tenuissima</name>
    <dbReference type="NCBI Taxonomy" id="119927"/>
    <lineage>
        <taxon>Eukaryota</taxon>
        <taxon>Fungi</taxon>
        <taxon>Dikarya</taxon>
        <taxon>Ascomycota</taxon>
        <taxon>Pezizomycotina</taxon>
        <taxon>Dothideomycetes</taxon>
        <taxon>Pleosporomycetidae</taxon>
        <taxon>Pleosporales</taxon>
        <taxon>Pleosporineae</taxon>
        <taxon>Pleosporaceae</taxon>
        <taxon>Alternaria</taxon>
        <taxon>Alternaria sect. Alternaria</taxon>
        <taxon>Alternaria alternata complex</taxon>
    </lineage>
</organism>
<comment type="caution">
    <text evidence="1">The sequence shown here is derived from an EMBL/GenBank/DDBJ whole genome shotgun (WGS) entry which is preliminary data.</text>
</comment>
<reference evidence="2" key="1">
    <citation type="journal article" date="2019" name="bioRxiv">
        <title>Genomics, evolutionary history and diagnostics of the Alternaria alternata species group including apple and Asian pear pathotypes.</title>
        <authorList>
            <person name="Armitage A.D."/>
            <person name="Cockerton H.M."/>
            <person name="Sreenivasaprasad S."/>
            <person name="Woodhall J.W."/>
            <person name="Lane C.R."/>
            <person name="Harrison R.J."/>
            <person name="Clarkson J.P."/>
        </authorList>
    </citation>
    <scope>NUCLEOTIDE SEQUENCE [LARGE SCALE GENOMIC DNA]</scope>
    <source>
        <strain evidence="2">FERA 1082</strain>
    </source>
</reference>
<dbReference type="PANTHER" id="PTHR33112:SF1">
    <property type="entry name" value="HETEROKARYON INCOMPATIBILITY DOMAIN-CONTAINING PROTEIN"/>
    <property type="match status" value="1"/>
</dbReference>
<dbReference type="Proteomes" id="UP000292402">
    <property type="component" value="Unassembled WGS sequence"/>
</dbReference>
<protein>
    <recommendedName>
        <fullName evidence="3">Heterokaryon incompatibility domain-containing protein</fullName>
    </recommendedName>
</protein>
<evidence type="ECO:0000313" key="2">
    <source>
        <dbReference type="Proteomes" id="UP000292402"/>
    </source>
</evidence>
<evidence type="ECO:0008006" key="3">
    <source>
        <dbReference type="Google" id="ProtNLM"/>
    </source>
</evidence>
<dbReference type="AlphaFoldDB" id="A0A4Q4MIU6"/>
<name>A0A4Q4MIU6_9PLEO</name>
<sequence length="373" mass="43220">MQTKGRYGNLSLTTFSLYPWSLVLHNEGWIGRGWTLQEGYFSRRRLIFTDKQVLFDCDRGVISEDLQLSQIQYLHPLQRAKPGLVQEDIQLLIEEYTRRVLTHSDDILNAFDGILADLEQNELPIRSYWGIVMESDASGYLKGLLIGLCWAHQVQSKKIYRRLGFPSWSWAGWSYDPYVSYRLRREANTKLVVAHGLAIQVEKQSGLIEAWKTFEGASPPSTQRQDYTQRIHISAPSLEVRLVKDYASVSYRGHRIYGHCGDVVRSEEDGCWLEGTYLDSPFENLELSPDTYGSEETRTCHAIYLFSADRMRNFDVLSPVHNIFSMLLVSKVGTNWERVGLWQPLFESEEDAQVFEQWFQSSPTYKTRAFWIA</sequence>